<dbReference type="InterPro" id="IPR011989">
    <property type="entry name" value="ARM-like"/>
</dbReference>
<comment type="subcellular location">
    <subcellularLocation>
        <location evidence="1">Endoplasmic reticulum</location>
    </subcellularLocation>
</comment>
<dbReference type="PANTHER" id="PTHR43899:SF13">
    <property type="entry name" value="RH59310P"/>
    <property type="match status" value="1"/>
</dbReference>
<dbReference type="InterPro" id="IPR020904">
    <property type="entry name" value="Sc_DH/Rdtase_CS"/>
</dbReference>
<evidence type="ECO:0000256" key="4">
    <source>
        <dbReference type="SAM" id="MobiDB-lite"/>
    </source>
</evidence>
<gene>
    <name evidence="5" type="ORF">SCF082_LOCUS42818</name>
</gene>
<dbReference type="SUPFAM" id="SSF51735">
    <property type="entry name" value="NAD(P)-binding Rossmann-fold domains"/>
    <property type="match status" value="1"/>
</dbReference>
<reference evidence="5 6" key="1">
    <citation type="submission" date="2024-02" db="EMBL/GenBank/DDBJ databases">
        <authorList>
            <person name="Chen Y."/>
            <person name="Shah S."/>
            <person name="Dougan E. K."/>
            <person name="Thang M."/>
            <person name="Chan C."/>
        </authorList>
    </citation>
    <scope>NUCLEOTIDE SEQUENCE [LARGE SCALE GENOMIC DNA]</scope>
</reference>
<evidence type="ECO:0000313" key="5">
    <source>
        <dbReference type="EMBL" id="CAK9090807.1"/>
    </source>
</evidence>
<dbReference type="PRINTS" id="PR00081">
    <property type="entry name" value="GDHRDH"/>
</dbReference>
<keyword evidence="6" id="KW-1185">Reference proteome</keyword>
<organism evidence="5 6">
    <name type="scientific">Durusdinium trenchii</name>
    <dbReference type="NCBI Taxonomy" id="1381693"/>
    <lineage>
        <taxon>Eukaryota</taxon>
        <taxon>Sar</taxon>
        <taxon>Alveolata</taxon>
        <taxon>Dinophyceae</taxon>
        <taxon>Suessiales</taxon>
        <taxon>Symbiodiniaceae</taxon>
        <taxon>Durusdinium</taxon>
    </lineage>
</organism>
<dbReference type="EMBL" id="CAXAMM010040051">
    <property type="protein sequence ID" value="CAK9090807.1"/>
    <property type="molecule type" value="Genomic_DNA"/>
</dbReference>
<evidence type="ECO:0000256" key="3">
    <source>
        <dbReference type="ARBA" id="ARBA00023002"/>
    </source>
</evidence>
<dbReference type="PRINTS" id="PR00080">
    <property type="entry name" value="SDRFAMILY"/>
</dbReference>
<evidence type="ECO:0000313" key="6">
    <source>
        <dbReference type="Proteomes" id="UP001642464"/>
    </source>
</evidence>
<sequence>MEPIFQVLCFAAAAKTCHCLFLAYKFFFRPGKDLRQYGEWAVITGATDGIGKAYAFELARQGLNVLLIARSEEKLTETAQEIKAKHPVTVEHLKVDFSDFNAAQRNAVKEKLVSMDVGILINNVGLSYPYTKYFHELKEQEVGDIMEVNMASLTWMTRLVLGDESGTPGMLSRRRGAIVNTSSGSARATAPLLAEYAAAKAYVERFSMSLGAELASKGIDVQAQTPLYVTTKMAKIRKSSITVPSPQSYVACAARHIGYEAVISPWWAHSLQLWGLSLLPEAVSVYFLNWQHQEGTTNLGIDQWHSAIELVRPHGACRAGASQTAEGFAGAPVPGDATYLATIQMLELCRFFGNAARGSVASRRPHGKNPLFAVHWVRRNAPKIDIQTLNEFPWVDDSAGLEAVMSQYETVLGPKTASEKKKRLTDPPLLPPDDSNDVLKEVLRVRVAPEVAMHPFRSRAREDKTRLQIVCTCQYQLNLLADGKVTGFDLHWRDPFASGVARRSLLGGDRKQEAMMMLLRFQQSPEAWAVVHGLLTSQNEEVVVYFASHTVVSKLQAGQLPPDLMACRQQLLTCLARFRSGPAAVRRQLVISLVDCQLWRPAAEDTQWLTDTLGQLSDTEAMICLLELLAAIPEEAANRKVMVGAERRASFAASMLIHSSMVLEALCKAAQASEATAIPAVRACARWLHLQHADPSLRAQKKAAASGGRFSAQLIRQGLHENPLILRAAQVIAGISASGASSLELCRTCAELLSEAMALTNEVTGPSAQLLLKIVEGVITGCRQVFTMAEVHLVTWMESDGELASMLAVLGRLMAELGGHFVRFVVSDGNLPAVLNDLSTLAQHFVRLRHTDLARCGLDFWYQGLAVHLGAEAIEEDPFDEEGGGQAWAGHRDPDAETHRRSLEKPKLEQHIQAMVQAHWQAVRYPAEPEQEVNFEWDDFVRFRELCNINITEACLVVTPRWIIEHIGQLLEEICKQNPIPWQDIDACVFVLTGVASRAPAGQDTVIPRLIELLPQLPYPTEGVKALLLRSAASRLVLFTSGYLALNEGPCKAILKFLALQHLPAILPLKPAQDPDVKKYCEALACDAMKMVMTAARKTIVAADNGTLWKEAVNAVIALVSDGRFSVDCRAQLVFGIGQVLATLQDWNELEQALSMFVSRMEVPIQPILSTLPSEPLGSRAVKTTRDGKAPVELKLYIASVSSVYNMPPRDPSLLPADHHPVLGVVEKHFATIERVCIHHTHYEELMEQACLAFSYILGFSREYAPTSKVFVPMMKLMARCCEQHPQPYYMSLVRSAIGFFASNAENQMDAVLVDLTGLFIAPVARALSAATSVHAAANAIAPPISGAAYEMMAEAVRHWNLSLLAINSTQWMPEVLDCTIEVLPRLTEEGQAMYERTITAMLRFLRNVLLWGDPETSKGDMAPELLELQKQAQGIMVERPLPRGTALPRLIHSLSMLLVVSAPNNPSRGEVVPTVAEVYRTLLVGPFEYVASQQIPASLKSLPPPCSLALVGEHEPQKVLQQLKMEKGDSRRFTKTIIGVAELFAVALKRAPVGT</sequence>
<evidence type="ECO:0000256" key="2">
    <source>
        <dbReference type="ARBA" id="ARBA00006484"/>
    </source>
</evidence>
<dbReference type="Gene3D" id="1.25.10.10">
    <property type="entry name" value="Leucine-rich Repeat Variant"/>
    <property type="match status" value="1"/>
</dbReference>
<comment type="similarity">
    <text evidence="2">Belongs to the short-chain dehydrogenases/reductases (SDR) family.</text>
</comment>
<dbReference type="InterPro" id="IPR051019">
    <property type="entry name" value="VLCFA-Steroid_DH"/>
</dbReference>
<keyword evidence="3" id="KW-0560">Oxidoreductase</keyword>
<dbReference type="CDD" id="cd05356">
    <property type="entry name" value="17beta-HSD1_like_SDR_c"/>
    <property type="match status" value="1"/>
</dbReference>
<proteinExistence type="inferred from homology"/>
<feature type="compositionally biased region" description="Basic and acidic residues" evidence="4">
    <location>
        <begin position="890"/>
        <end position="899"/>
    </location>
</feature>
<dbReference type="Gene3D" id="3.40.50.720">
    <property type="entry name" value="NAD(P)-binding Rossmann-like Domain"/>
    <property type="match status" value="1"/>
</dbReference>
<dbReference type="Pfam" id="PF00106">
    <property type="entry name" value="adh_short"/>
    <property type="match status" value="1"/>
</dbReference>
<dbReference type="InterPro" id="IPR016024">
    <property type="entry name" value="ARM-type_fold"/>
</dbReference>
<evidence type="ECO:0000256" key="1">
    <source>
        <dbReference type="ARBA" id="ARBA00004240"/>
    </source>
</evidence>
<protein>
    <submittedName>
        <fullName evidence="5">Very-long-chain 3-oxoacyl-CoA reductase 1 (Beta-ketoacyl reductase 1) (AtKCR1) (Protein GLOSSY 8) (Gl8At)</fullName>
    </submittedName>
</protein>
<dbReference type="PROSITE" id="PS00061">
    <property type="entry name" value="ADH_SHORT"/>
    <property type="match status" value="1"/>
</dbReference>
<feature type="region of interest" description="Disordered" evidence="4">
    <location>
        <begin position="880"/>
        <end position="899"/>
    </location>
</feature>
<accession>A0ABP0QR97</accession>
<name>A0ABP0QR97_9DINO</name>
<comment type="caution">
    <text evidence="5">The sequence shown here is derived from an EMBL/GenBank/DDBJ whole genome shotgun (WGS) entry which is preliminary data.</text>
</comment>
<dbReference type="Proteomes" id="UP001642464">
    <property type="component" value="Unassembled WGS sequence"/>
</dbReference>
<dbReference type="PANTHER" id="PTHR43899">
    <property type="entry name" value="RH59310P"/>
    <property type="match status" value="1"/>
</dbReference>
<dbReference type="InterPro" id="IPR036291">
    <property type="entry name" value="NAD(P)-bd_dom_sf"/>
</dbReference>
<dbReference type="InterPro" id="IPR002347">
    <property type="entry name" value="SDR_fam"/>
</dbReference>
<dbReference type="SUPFAM" id="SSF48371">
    <property type="entry name" value="ARM repeat"/>
    <property type="match status" value="1"/>
</dbReference>